<keyword evidence="1" id="KW-0732">Signal</keyword>
<organism evidence="2">
    <name type="scientific">uncultured bacterium Ad_125_H07_contig1</name>
    <dbReference type="NCBI Taxonomy" id="1489299"/>
    <lineage>
        <taxon>Bacteria</taxon>
        <taxon>environmental samples</taxon>
    </lineage>
</organism>
<proteinExistence type="predicted"/>
<protein>
    <submittedName>
        <fullName evidence="2">Uncharacterized protein</fullName>
    </submittedName>
</protein>
<evidence type="ECO:0000313" key="2">
    <source>
        <dbReference type="EMBL" id="AIF26065.1"/>
    </source>
</evidence>
<accession>A0A0B4N0B7</accession>
<feature type="chain" id="PRO_5002107606" evidence="1">
    <location>
        <begin position="21"/>
        <end position="330"/>
    </location>
</feature>
<dbReference type="AlphaFoldDB" id="A0A0B4N0B7"/>
<feature type="signal peptide" evidence="1">
    <location>
        <begin position="1"/>
        <end position="20"/>
    </location>
</feature>
<dbReference type="Pfam" id="PF16115">
    <property type="entry name" value="DUF4831"/>
    <property type="match status" value="1"/>
</dbReference>
<dbReference type="InterPro" id="IPR032265">
    <property type="entry name" value="DUF4831"/>
</dbReference>
<reference evidence="2" key="1">
    <citation type="submission" date="2014-03" db="EMBL/GenBank/DDBJ databases">
        <title>A sequence of cellulolytic fosmid clone of goat rumen metagenome.</title>
        <authorList>
            <person name="Lee K.-T."/>
            <person name="Kim J.-Y."/>
            <person name="Kim Y.-J."/>
            <person name="Ahn J.-H."/>
            <person name="Park M.-N."/>
            <person name="Kim J.-H."/>
            <person name="Kim T.-H."/>
        </authorList>
    </citation>
    <scope>NUCLEOTIDE SEQUENCE</scope>
</reference>
<sequence length="330" mass="36647">MKLKALALGLLAALPSLSHAQTVTYSLPQTTVTVEVDAVQESFFAGPYAPYAKRLLGIDVRETDASRSYVKEVRLVTRAEADPRARFSVDIKGAEDRFLALTSQGLVSFQDKLEAGDLVWRFNPQPEADFGAKGVTSQTRTETRTIWKEVETDTAFVRVPVEESYQVVKTPEMKAQEAADMVLRARRERFNITTGNTDATFSGEALGAAIAELDRVEKEYLTLFTGYTVTREQSGSFDIVPVDGRKQQYQAFRLNGKEGLVSEGSGAVYYLEFDPEEMADLQGAGKDSKNVVHYRIPAVCSVRLTTGGRTLFESRIPVYQLGIEFLFPLR</sequence>
<evidence type="ECO:0000256" key="1">
    <source>
        <dbReference type="SAM" id="SignalP"/>
    </source>
</evidence>
<dbReference type="EMBL" id="KJ631390">
    <property type="protein sequence ID" value="AIF26065.1"/>
    <property type="molecule type" value="Genomic_DNA"/>
</dbReference>
<name>A0A0B4N0B7_9BACT</name>